<comment type="cofactor">
    <cofactor evidence="1">
        <name>pantetheine 4'-phosphate</name>
        <dbReference type="ChEBI" id="CHEBI:47942"/>
    </cofactor>
</comment>
<evidence type="ECO:0000256" key="4">
    <source>
        <dbReference type="ARBA" id="ARBA00022598"/>
    </source>
</evidence>
<dbReference type="InterPro" id="IPR001242">
    <property type="entry name" value="Condensation_dom"/>
</dbReference>
<evidence type="ECO:0000256" key="1">
    <source>
        <dbReference type="ARBA" id="ARBA00001957"/>
    </source>
</evidence>
<dbReference type="InterPro" id="IPR006162">
    <property type="entry name" value="Ppantetheine_attach_site"/>
</dbReference>
<dbReference type="InterPro" id="IPR025110">
    <property type="entry name" value="AMP-bd_C"/>
</dbReference>
<dbReference type="GO" id="GO:0005829">
    <property type="term" value="C:cytosol"/>
    <property type="evidence" value="ECO:0007669"/>
    <property type="project" value="TreeGrafter"/>
</dbReference>
<keyword evidence="4" id="KW-0436">Ligase</keyword>
<dbReference type="SUPFAM" id="SSF56801">
    <property type="entry name" value="Acetyl-CoA synthetase-like"/>
    <property type="match status" value="1"/>
</dbReference>
<evidence type="ECO:0000256" key="5">
    <source>
        <dbReference type="SAM" id="MobiDB-lite"/>
    </source>
</evidence>
<organism evidence="7 8">
    <name type="scientific">Nocardiopsis dassonvillei (strain ATCC 23218 / DSM 43111 / CIP 107115 / JCM 7437 / KCTC 9190 / NBRC 14626 / NCTC 10488 / NRRL B-5397 / IMRU 509)</name>
    <name type="common">Actinomadura dassonvillei</name>
    <dbReference type="NCBI Taxonomy" id="446468"/>
    <lineage>
        <taxon>Bacteria</taxon>
        <taxon>Bacillati</taxon>
        <taxon>Actinomycetota</taxon>
        <taxon>Actinomycetes</taxon>
        <taxon>Streptosporangiales</taxon>
        <taxon>Nocardiopsidaceae</taxon>
        <taxon>Nocardiopsis</taxon>
    </lineage>
</organism>
<feature type="domain" description="Carrier" evidence="6">
    <location>
        <begin position="523"/>
        <end position="597"/>
    </location>
</feature>
<dbReference type="NCBIfam" id="TIGR01733">
    <property type="entry name" value="AA-adenyl-dom"/>
    <property type="match status" value="1"/>
</dbReference>
<dbReference type="SUPFAM" id="SSF51735">
    <property type="entry name" value="NAD(P)-binding Rossmann-fold domains"/>
    <property type="match status" value="1"/>
</dbReference>
<dbReference type="Pfam" id="PF13193">
    <property type="entry name" value="AMP-binding_C"/>
    <property type="match status" value="1"/>
</dbReference>
<dbReference type="InterPro" id="IPR023213">
    <property type="entry name" value="CAT-like_dom_sf"/>
</dbReference>
<dbReference type="PANTHER" id="PTHR45527">
    <property type="entry name" value="NONRIBOSOMAL PEPTIDE SYNTHETASE"/>
    <property type="match status" value="1"/>
</dbReference>
<dbReference type="InterPro" id="IPR045851">
    <property type="entry name" value="AMP-bd_C_sf"/>
</dbReference>
<dbReference type="PROSITE" id="PS00455">
    <property type="entry name" value="AMP_BINDING"/>
    <property type="match status" value="1"/>
</dbReference>
<dbReference type="GO" id="GO:0016874">
    <property type="term" value="F:ligase activity"/>
    <property type="evidence" value="ECO:0007669"/>
    <property type="project" value="UniProtKB-KW"/>
</dbReference>
<dbReference type="GeneID" id="91484817"/>
<dbReference type="GO" id="GO:0043041">
    <property type="term" value="P:amino acid activation for nonribosomal peptide biosynthetic process"/>
    <property type="evidence" value="ECO:0007669"/>
    <property type="project" value="TreeGrafter"/>
</dbReference>
<dbReference type="CDD" id="cd05930">
    <property type="entry name" value="A_NRPS"/>
    <property type="match status" value="1"/>
</dbReference>
<evidence type="ECO:0000313" key="8">
    <source>
        <dbReference type="Proteomes" id="UP000002219"/>
    </source>
</evidence>
<dbReference type="RefSeq" id="WP_013153261.1">
    <property type="nucleotide sequence ID" value="NC_014210.1"/>
</dbReference>
<dbReference type="Gene3D" id="3.40.50.720">
    <property type="entry name" value="NAD(P)-binding Rossmann-like Domain"/>
    <property type="match status" value="1"/>
</dbReference>
<dbReference type="GO" id="GO:0031177">
    <property type="term" value="F:phosphopantetheine binding"/>
    <property type="evidence" value="ECO:0007669"/>
    <property type="project" value="TreeGrafter"/>
</dbReference>
<dbReference type="InterPro" id="IPR036291">
    <property type="entry name" value="NAD(P)-bd_dom_sf"/>
</dbReference>
<dbReference type="Gene3D" id="1.10.1200.10">
    <property type="entry name" value="ACP-like"/>
    <property type="match status" value="1"/>
</dbReference>
<dbReference type="Pfam" id="PF00668">
    <property type="entry name" value="Condensation"/>
    <property type="match status" value="1"/>
</dbReference>
<name>D7AUS4_NOCDD</name>
<dbReference type="InterPro" id="IPR042099">
    <property type="entry name" value="ANL_N_sf"/>
</dbReference>
<dbReference type="InterPro" id="IPR020845">
    <property type="entry name" value="AMP-binding_CS"/>
</dbReference>
<dbReference type="OrthoDB" id="3885064at2"/>
<feature type="region of interest" description="Disordered" evidence="5">
    <location>
        <begin position="782"/>
        <end position="802"/>
    </location>
</feature>
<gene>
    <name evidence="7" type="ordered locus">Ndas_2232</name>
</gene>
<dbReference type="Gene3D" id="3.30.559.10">
    <property type="entry name" value="Chloramphenicol acetyltransferase-like domain"/>
    <property type="match status" value="1"/>
</dbReference>
<dbReference type="InterPro" id="IPR036736">
    <property type="entry name" value="ACP-like_sf"/>
</dbReference>
<dbReference type="GO" id="GO:0008610">
    <property type="term" value="P:lipid biosynthetic process"/>
    <property type="evidence" value="ECO:0007669"/>
    <property type="project" value="UniProtKB-ARBA"/>
</dbReference>
<dbReference type="PANTHER" id="PTHR45527:SF1">
    <property type="entry name" value="FATTY ACID SYNTHASE"/>
    <property type="match status" value="1"/>
</dbReference>
<dbReference type="STRING" id="446468.Ndas_2232"/>
<dbReference type="eggNOG" id="COG1020">
    <property type="taxonomic scope" value="Bacteria"/>
</dbReference>
<dbReference type="PROSITE" id="PS00012">
    <property type="entry name" value="PHOSPHOPANTETHEINE"/>
    <property type="match status" value="1"/>
</dbReference>
<keyword evidence="3" id="KW-0597">Phosphoprotein</keyword>
<dbReference type="Pfam" id="PF00501">
    <property type="entry name" value="AMP-binding"/>
    <property type="match status" value="1"/>
</dbReference>
<evidence type="ECO:0000259" key="6">
    <source>
        <dbReference type="PROSITE" id="PS50075"/>
    </source>
</evidence>
<keyword evidence="8" id="KW-1185">Reference proteome</keyword>
<dbReference type="InterPro" id="IPR010071">
    <property type="entry name" value="AA_adenyl_dom"/>
</dbReference>
<feature type="region of interest" description="Disordered" evidence="5">
    <location>
        <begin position="113"/>
        <end position="148"/>
    </location>
</feature>
<keyword evidence="2" id="KW-0596">Phosphopantetheine</keyword>
<evidence type="ECO:0000256" key="3">
    <source>
        <dbReference type="ARBA" id="ARBA00022553"/>
    </source>
</evidence>
<proteinExistence type="predicted"/>
<dbReference type="SUPFAM" id="SSF52777">
    <property type="entry name" value="CoA-dependent acyltransferases"/>
    <property type="match status" value="2"/>
</dbReference>
<dbReference type="Gene3D" id="3.40.50.12780">
    <property type="entry name" value="N-terminal domain of ligase-like"/>
    <property type="match status" value="1"/>
</dbReference>
<dbReference type="KEGG" id="nda:Ndas_2232"/>
<dbReference type="InterPro" id="IPR013120">
    <property type="entry name" value="FAR_NAD-bd"/>
</dbReference>
<evidence type="ECO:0000313" key="7">
    <source>
        <dbReference type="EMBL" id="ADH67654.1"/>
    </source>
</evidence>
<accession>D7AUS4</accession>
<dbReference type="InterPro" id="IPR009081">
    <property type="entry name" value="PP-bd_ACP"/>
</dbReference>
<evidence type="ECO:0000256" key="2">
    <source>
        <dbReference type="ARBA" id="ARBA00022450"/>
    </source>
</evidence>
<dbReference type="Gene3D" id="3.30.300.30">
    <property type="match status" value="1"/>
</dbReference>
<dbReference type="EMBL" id="CP002040">
    <property type="protein sequence ID" value="ADH67654.1"/>
    <property type="molecule type" value="Genomic_DNA"/>
</dbReference>
<dbReference type="eggNOG" id="COG3320">
    <property type="taxonomic scope" value="Bacteria"/>
</dbReference>
<feature type="compositionally biased region" description="Low complexity" evidence="5">
    <location>
        <begin position="132"/>
        <end position="146"/>
    </location>
</feature>
<dbReference type="InterPro" id="IPR000873">
    <property type="entry name" value="AMP-dep_synth/lig_dom"/>
</dbReference>
<dbReference type="SUPFAM" id="SSF47336">
    <property type="entry name" value="ACP-like"/>
    <property type="match status" value="1"/>
</dbReference>
<dbReference type="Proteomes" id="UP000002219">
    <property type="component" value="Chromosome 1"/>
</dbReference>
<sequence length="1395" mass="147450">MTHVLRSTPTLPDMLTEGSRAHPLRTALTDGVRSLSYRDLDAAAERVAARLAARGLGRGDRVALLGPRDARLCALLHGVLRSGAAAVVVDPEWSAADVAARLDDVAVAHALTADPDTRAPGERDTEVVDPQTPAATAPAPRRVPGPASDPAYLSFTSGSSGRPKAVTVTHANAAHYALALRDRLGLTRADAPVFAHVTTLAADLGHTSWLLALATGGRVHVVPDRAARDPRALWDSLRRARVSVLKTTPSHMAALVEERPSAQEPLHTLLLGGEALPRSLASDLLEGGVAHRVVNHYGPTETTIGATCLVARSRADLPGDEPTVPIGAPIGGARLHLLDAEGREVPDGAEGELLIGGPGVTAGYFGRPEETARRFVGRGGERVYRTGDVCRRRPDGDLVFVGRTDREVKVRGYRVDPVGVERVIEGFPGVGRSAVLARETPAGTALVAAVRPTGAREEAELLDALRAHLRERLPGYAVPQPVVALDAFPTGPNGKLDRARLAEAVNAALDARARRTAPDGPDPDARPLVRAIAELWAGALGLPSVGPGADVLELGGDSLLAMRTVAFLRRSGLRVAFEDFYRHPTPELLASAARPDAGDPAERAPHPEHARALAPAQRWLLRQPLADTRHWNQSVLLRCAAPVNAPALSAAVGAVLERHPALRTPVGPGGPGRPRPARDLHAVSFSRLPGEPGRATGVIGGACTELHRGLDPDSGLLLRAHLFTDHPDGGDRLAVIAHHLAVDGLSWRILLDDLAHAYRSALSGKEECLPPTADFYRWAARTPRPPEAPETAAPPRGGAAPERARPTALVWGLDGAATDRLVHRHGHGQDLEAFLLAAFADAVLGRGGHARLEVEVETHGRDTSDAGHAYMDTVGWFTAAKRVGLDRADGGPALRARAVRRLLREAPELPMDSPGPRPEAGFNFLGTFRPPGDPSLGWTVAPEQAGNARCSGGDPLQRLRLTTRVVEGRLVADLVYAWPDLSHEDAAGVLSGFGRRVAAEALAKPPAHSRSPVSTSGQPMLHGAPHHGAAVRVLREPARVLLTGATGYLGTHLLGALLERGAEVTCLVRADSDADAVRRVGAGSGGVDAVAGDVTREGLGLSGDGLRRVRGVHAVVHAAADVRLVAPPDELERVNATAVRALVSWIDAEVPGARLHHLSTLAVCGGVEGPARRFSEADLRIGQSFRTPYERTKFAAEEIVRSWAASGRQCYVHRSGHIAAHSRTGAFQSNVSDNRVYQLVRGYVLAGAAPRRPSTSFVFSHVDTVAAGIAAIATHPCAVPGAYHVESPHQVPHDELVAWLARHGYPVALTGDEAFAAALARAEPDHPTEIRLASAWSQLEERNVVVDGSRTVSLLDRAGVRFAAPTPRWWSAALGWAARTGFLPPVAVQDGATAR</sequence>
<dbReference type="HOGENOM" id="CLU_004743_0_0_11"/>
<feature type="compositionally biased region" description="Low complexity" evidence="5">
    <location>
        <begin position="789"/>
        <end position="801"/>
    </location>
</feature>
<dbReference type="Pfam" id="PF00550">
    <property type="entry name" value="PP-binding"/>
    <property type="match status" value="1"/>
</dbReference>
<feature type="region of interest" description="Disordered" evidence="5">
    <location>
        <begin position="1002"/>
        <end position="1024"/>
    </location>
</feature>
<reference evidence="7 8" key="1">
    <citation type="journal article" date="2010" name="Stand. Genomic Sci.">
        <title>Complete genome sequence of Nocardiopsis dassonvillei type strain (IMRU 509).</title>
        <authorList>
            <person name="Sun H."/>
            <person name="Lapidus A."/>
            <person name="Nolan M."/>
            <person name="Lucas S."/>
            <person name="Del Rio T.G."/>
            <person name="Tice H."/>
            <person name="Cheng J.F."/>
            <person name="Tapia R."/>
            <person name="Han C."/>
            <person name="Goodwin L."/>
            <person name="Pitluck S."/>
            <person name="Pagani I."/>
            <person name="Ivanova N."/>
            <person name="Mavromatis K."/>
            <person name="Mikhailova N."/>
            <person name="Pati A."/>
            <person name="Chen A."/>
            <person name="Palaniappan K."/>
            <person name="Land M."/>
            <person name="Hauser L."/>
            <person name="Chang Y.J."/>
            <person name="Jeffries C.D."/>
            <person name="Djao O.D."/>
            <person name="Rohde M."/>
            <person name="Sikorski J."/>
            <person name="Goker M."/>
            <person name="Woyke T."/>
            <person name="Bristow J."/>
            <person name="Eisen J.A."/>
            <person name="Markowitz V."/>
            <person name="Hugenholtz P."/>
            <person name="Kyrpides N.C."/>
            <person name="Klenk H.P."/>
        </authorList>
    </citation>
    <scope>NUCLEOTIDE SEQUENCE [LARGE SCALE GENOMIC DNA]</scope>
    <source>
        <strain evidence="8">ATCC 23218 / DSM 43111 / CIP 107115 / JCM 7437 / KCTC 9190 / NBRC 14626 / NCTC 10488 / NRRL B-5397 / IMRU 509</strain>
    </source>
</reference>
<protein>
    <submittedName>
        <fullName evidence="7">Amino acid adenylation domain protein</fullName>
    </submittedName>
</protein>
<feature type="compositionally biased region" description="Basic and acidic residues" evidence="5">
    <location>
        <begin position="115"/>
        <end position="126"/>
    </location>
</feature>
<dbReference type="Pfam" id="PF07993">
    <property type="entry name" value="NAD_binding_4"/>
    <property type="match status" value="1"/>
</dbReference>
<dbReference type="GO" id="GO:0044550">
    <property type="term" value="P:secondary metabolite biosynthetic process"/>
    <property type="evidence" value="ECO:0007669"/>
    <property type="project" value="TreeGrafter"/>
</dbReference>
<dbReference type="PROSITE" id="PS50075">
    <property type="entry name" value="CARRIER"/>
    <property type="match status" value="1"/>
</dbReference>